<dbReference type="GO" id="GO:0019622">
    <property type="term" value="P:3-(3-hydroxy)phenylpropionate catabolic process"/>
    <property type="evidence" value="ECO:0007669"/>
    <property type="project" value="TreeGrafter"/>
</dbReference>
<sequence>MNIDTDVLVVGYGPVGQTLAALLAGAGHRVDVYERFSCLYDLPRAVYFDDEIMQVWQSLGIAGDLDVLPINTYEWFGADGDTILRMEHPKLGPSGWEPGYLFYQPTLERALDRRVRSLPTATVHCGWSAESLEQFDDYVEVTLRRVREPRVGELEPTDETTTVRARYVIGADGANSVVRAAAGIALDDLGFAEPWLVVDLRPDDIDALSSIPAPCQWCDPVRPHMHTRNGRSHRRFEFMLLPGERPEDFADEARVWSLLAPWFTPDDGTLVRQAVYEFRGRLATTMRADRALLAGDAAHTMPPFMGQGLCSGVRDAVNVAWRLDLILRGVADAGLLDGYTTERRAQNEWIVNLSTEMGRVSCTLDARAAADRDAALRAAEVPPTLGLPPLADGTLATGRPLAGHRAVQGVVRIDRREGRFDDVFAKHFTLLTRHAPQLSPAHVEFLDRLGAHVIALHQLEDLDGRLTAWFDAHRIEAVVVRPDAYVFGAVAWPDEIPALLDDLLSHLPTIDSRITADVR</sequence>
<protein>
    <submittedName>
        <fullName evidence="3">Bifunctional 3-(3-hydroxy-phenyl)propionate/3-hydroxycinnamic acid hydroxylase</fullName>
        <ecNumber evidence="3">1.14.13.127</ecNumber>
    </submittedName>
</protein>
<comment type="caution">
    <text evidence="3">The sequence shown here is derived from an EMBL/GenBank/DDBJ whole genome shotgun (WGS) entry which is preliminary data.</text>
</comment>
<dbReference type="EC" id="1.14.13.127" evidence="3"/>
<dbReference type="Gene3D" id="3.50.50.60">
    <property type="entry name" value="FAD/NAD(P)-binding domain"/>
    <property type="match status" value="1"/>
</dbReference>
<accession>A0A9X3N4G9</accession>
<dbReference type="InterPro" id="IPR002938">
    <property type="entry name" value="FAD-bd"/>
</dbReference>
<dbReference type="EMBL" id="JAPDOD010000078">
    <property type="protein sequence ID" value="MDA0166850.1"/>
    <property type="molecule type" value="Genomic_DNA"/>
</dbReference>
<dbReference type="PANTHER" id="PTHR43476:SF3">
    <property type="entry name" value="FAD-BINDING MONOOXYGENASE"/>
    <property type="match status" value="1"/>
</dbReference>
<organism evidence="3 4">
    <name type="scientific">Solirubrobacter ginsenosidimutans</name>
    <dbReference type="NCBI Taxonomy" id="490573"/>
    <lineage>
        <taxon>Bacteria</taxon>
        <taxon>Bacillati</taxon>
        <taxon>Actinomycetota</taxon>
        <taxon>Thermoleophilia</taxon>
        <taxon>Solirubrobacterales</taxon>
        <taxon>Solirubrobacteraceae</taxon>
        <taxon>Solirubrobacter</taxon>
    </lineage>
</organism>
<dbReference type="InterPro" id="IPR050631">
    <property type="entry name" value="PheA/TfdB_FAD_monoxygenase"/>
</dbReference>
<name>A0A9X3N4G9_9ACTN</name>
<feature type="domain" description="FAD-binding" evidence="2">
    <location>
        <begin position="4"/>
        <end position="351"/>
    </location>
</feature>
<evidence type="ECO:0000313" key="4">
    <source>
        <dbReference type="Proteomes" id="UP001149140"/>
    </source>
</evidence>
<dbReference type="GO" id="GO:0008688">
    <property type="term" value="F:3-(3-hydroxyphenyl)propionate hydroxylase activity"/>
    <property type="evidence" value="ECO:0007669"/>
    <property type="project" value="UniProtKB-EC"/>
</dbReference>
<reference evidence="3" key="1">
    <citation type="submission" date="2022-10" db="EMBL/GenBank/DDBJ databases">
        <title>The WGS of Solirubrobacter ginsenosidimutans DSM 21036.</title>
        <authorList>
            <person name="Jiang Z."/>
        </authorList>
    </citation>
    <scope>NUCLEOTIDE SEQUENCE</scope>
    <source>
        <strain evidence="3">DSM 21036</strain>
    </source>
</reference>
<gene>
    <name evidence="3" type="ORF">OM076_41700</name>
</gene>
<dbReference type="AlphaFoldDB" id="A0A9X3N4G9"/>
<evidence type="ECO:0000256" key="1">
    <source>
        <dbReference type="ARBA" id="ARBA00023002"/>
    </source>
</evidence>
<keyword evidence="4" id="KW-1185">Reference proteome</keyword>
<dbReference type="RefSeq" id="WP_270046104.1">
    <property type="nucleotide sequence ID" value="NZ_JAPDOD010000078.1"/>
</dbReference>
<evidence type="ECO:0000313" key="3">
    <source>
        <dbReference type="EMBL" id="MDA0166850.1"/>
    </source>
</evidence>
<evidence type="ECO:0000259" key="2">
    <source>
        <dbReference type="Pfam" id="PF01494"/>
    </source>
</evidence>
<dbReference type="Pfam" id="PF01494">
    <property type="entry name" value="FAD_binding_3"/>
    <property type="match status" value="1"/>
</dbReference>
<proteinExistence type="predicted"/>
<dbReference type="Gene3D" id="3.40.30.120">
    <property type="match status" value="1"/>
</dbReference>
<dbReference type="PANTHER" id="PTHR43476">
    <property type="entry name" value="3-(3-HYDROXY-PHENYL)PROPIONATE/3-HYDROXYCINNAMIC ACID HYDROXYLASE"/>
    <property type="match status" value="1"/>
</dbReference>
<dbReference type="GO" id="GO:0071949">
    <property type="term" value="F:FAD binding"/>
    <property type="evidence" value="ECO:0007669"/>
    <property type="project" value="InterPro"/>
</dbReference>
<dbReference type="InterPro" id="IPR036188">
    <property type="entry name" value="FAD/NAD-bd_sf"/>
</dbReference>
<dbReference type="Gene3D" id="3.30.9.10">
    <property type="entry name" value="D-Amino Acid Oxidase, subunit A, domain 2"/>
    <property type="match status" value="1"/>
</dbReference>
<keyword evidence="1 3" id="KW-0560">Oxidoreductase</keyword>
<dbReference type="Proteomes" id="UP001149140">
    <property type="component" value="Unassembled WGS sequence"/>
</dbReference>
<dbReference type="PRINTS" id="PR00420">
    <property type="entry name" value="RNGMNOXGNASE"/>
</dbReference>
<dbReference type="SUPFAM" id="SSF51905">
    <property type="entry name" value="FAD/NAD(P)-binding domain"/>
    <property type="match status" value="1"/>
</dbReference>
<dbReference type="NCBIfam" id="NF004829">
    <property type="entry name" value="PRK06183.1-3"/>
    <property type="match status" value="1"/>
</dbReference>